<evidence type="ECO:0000313" key="1">
    <source>
        <dbReference type="EMBL" id="GAB20106.1"/>
    </source>
</evidence>
<dbReference type="InterPro" id="IPR029058">
    <property type="entry name" value="AB_hydrolase_fold"/>
</dbReference>
<protein>
    <recommendedName>
        <fullName evidence="3">Peptidase S9 prolyl oligopeptidase catalytic domain-containing protein</fullName>
    </recommendedName>
</protein>
<name>H0R4V5_9ACTN</name>
<organism evidence="1 2">
    <name type="scientific">Gordonia effusa NBRC 100432</name>
    <dbReference type="NCBI Taxonomy" id="1077974"/>
    <lineage>
        <taxon>Bacteria</taxon>
        <taxon>Bacillati</taxon>
        <taxon>Actinomycetota</taxon>
        <taxon>Actinomycetes</taxon>
        <taxon>Mycobacteriales</taxon>
        <taxon>Gordoniaceae</taxon>
        <taxon>Gordonia</taxon>
    </lineage>
</organism>
<dbReference type="RefSeq" id="WP_007319441.1">
    <property type="nucleotide sequence ID" value="NZ_BAEH01000106.1"/>
</dbReference>
<dbReference type="AlphaFoldDB" id="H0R4V5"/>
<dbReference type="STRING" id="1077974.GOEFS_106_00020"/>
<evidence type="ECO:0008006" key="3">
    <source>
        <dbReference type="Google" id="ProtNLM"/>
    </source>
</evidence>
<gene>
    <name evidence="1" type="ORF">GOEFS_106_00020</name>
</gene>
<evidence type="ECO:0000313" key="2">
    <source>
        <dbReference type="Proteomes" id="UP000035034"/>
    </source>
</evidence>
<dbReference type="PIRSF" id="PIRSF029171">
    <property type="entry name" value="Esterase_LipA"/>
    <property type="match status" value="1"/>
</dbReference>
<dbReference type="GO" id="GO:0004806">
    <property type="term" value="F:triacylglycerol lipase activity"/>
    <property type="evidence" value="ECO:0007669"/>
    <property type="project" value="InterPro"/>
</dbReference>
<dbReference type="EMBL" id="BAEH01000106">
    <property type="protein sequence ID" value="GAB20106.1"/>
    <property type="molecule type" value="Genomic_DNA"/>
</dbReference>
<dbReference type="PANTHER" id="PTHR34853:SF1">
    <property type="entry name" value="LIPASE 5"/>
    <property type="match status" value="1"/>
</dbReference>
<keyword evidence="2" id="KW-1185">Reference proteome</keyword>
<dbReference type="Pfam" id="PF03583">
    <property type="entry name" value="LIP"/>
    <property type="match status" value="1"/>
</dbReference>
<proteinExistence type="predicted"/>
<sequence>MSEQGMSRAVAGAEASAISALRQTITNTVRLVVSPAGPPEWSGMDVRDYAGSLPADTGALIGYVPLASALWIDGTGSAYRIHYSTMNQHGQVATSTGAVFLPDGAAPHDGWPVLAWAHGTVGLADFCTPSAQPRLQRDSDYLSHWLSCGYAVVATDYVGLGTPGMLSYLNGRVTAHSIVDSVKALHGLAEEADDVRVAKRWAIVGQSQGAAAALNSARLATELCSGSGLEYRGVVATGTPAYSEYFMLLGGPALPPIPLPTQFSAYACFLLAAFIESRPDLQVEKILSPHGHHIVEQAQKLCYPAMRKRIRGQRLCKIFAAPVLSIPGIRKALAEYMSVPVKGYDRPIFLGHGLLDVDVPITLVLALYLRLKLRRQPVQIHIYPLRDHSGAMYAALPDVEKFLADILR</sequence>
<accession>H0R4V5</accession>
<comment type="caution">
    <text evidence="1">The sequence shown here is derived from an EMBL/GenBank/DDBJ whole genome shotgun (WGS) entry which is preliminary data.</text>
</comment>
<dbReference type="SUPFAM" id="SSF53474">
    <property type="entry name" value="alpha/beta-Hydrolases"/>
    <property type="match status" value="1"/>
</dbReference>
<dbReference type="Gene3D" id="3.40.50.1820">
    <property type="entry name" value="alpha/beta hydrolase"/>
    <property type="match status" value="1"/>
</dbReference>
<dbReference type="PANTHER" id="PTHR34853">
    <property type="match status" value="1"/>
</dbReference>
<dbReference type="eggNOG" id="COG1073">
    <property type="taxonomic scope" value="Bacteria"/>
</dbReference>
<dbReference type="GO" id="GO:0016042">
    <property type="term" value="P:lipid catabolic process"/>
    <property type="evidence" value="ECO:0007669"/>
    <property type="project" value="InterPro"/>
</dbReference>
<dbReference type="InterPro" id="IPR005152">
    <property type="entry name" value="Lipase_secreted"/>
</dbReference>
<reference evidence="1 2" key="1">
    <citation type="submission" date="2011-12" db="EMBL/GenBank/DDBJ databases">
        <title>Whole genome shotgun sequence of Gordonia effusa NBRC 100432.</title>
        <authorList>
            <person name="Yoshida I."/>
            <person name="Takarada H."/>
            <person name="Hosoyama A."/>
            <person name="Tsuchikane K."/>
            <person name="Katsumata H."/>
            <person name="Yamazaki S."/>
            <person name="Fujita N."/>
        </authorList>
    </citation>
    <scope>NUCLEOTIDE SEQUENCE [LARGE SCALE GENOMIC DNA]</scope>
    <source>
        <strain evidence="1 2">NBRC 100432</strain>
    </source>
</reference>
<dbReference type="Proteomes" id="UP000035034">
    <property type="component" value="Unassembled WGS sequence"/>
</dbReference>